<dbReference type="PANTHER" id="PTHR11365">
    <property type="entry name" value="5-OXOPROLINASE RELATED"/>
    <property type="match status" value="1"/>
</dbReference>
<dbReference type="InterPro" id="IPR049517">
    <property type="entry name" value="ACX-like_C"/>
</dbReference>
<feature type="domain" description="Hydantoinase/oxoprolinase N-terminal" evidence="2">
    <location>
        <begin position="4"/>
        <end position="178"/>
    </location>
</feature>
<evidence type="ECO:0000259" key="2">
    <source>
        <dbReference type="Pfam" id="PF05378"/>
    </source>
</evidence>
<accession>A0A4Y8PBH7</accession>
<dbReference type="Pfam" id="PF01968">
    <property type="entry name" value="Hydantoinase_A"/>
    <property type="match status" value="1"/>
</dbReference>
<dbReference type="InterPro" id="IPR045079">
    <property type="entry name" value="Oxoprolinase-like"/>
</dbReference>
<dbReference type="EMBL" id="LXQC01000165">
    <property type="protein sequence ID" value="TFE67004.1"/>
    <property type="molecule type" value="Genomic_DNA"/>
</dbReference>
<dbReference type="Pfam" id="PF19278">
    <property type="entry name" value="Hydant_A_C"/>
    <property type="match status" value="1"/>
</dbReference>
<dbReference type="OrthoDB" id="9768323at2"/>
<sequence>MVVRIGVDIGGTFTDFVIFDGRTLHRLKRRSTTERPEEGLVEGIKTSLGMFDQLSSFEIVHGTTVGTNAILEGKGAKTALFTTKGFEDILEIGRQNRPSLYKLGPSKPPSLVPRFLRFGVPERITKEGKILQRVDLSVVNSALEKLKEHEIESIAVCFLFSFTNPVHEKEVGFFLRRKGYAVSLSHEILSEYREYERTTTTVLNAKIGPVVSKYIEGAIKLLDSWAAAQYGDRFVHQLHKNSFFRVMQSNGGVLSAKGIRKNPLLTVLSGPAGGVCAAASLAKYCGLEKVVTVDMGGTSTDVSYFIEGQIEKTTEAEIGGYPFGTPIVAIKSIAAGGGSIVRVDAGGALRVGPQSAGADPGPICYGRGDNITVTDAHLILGRLLDTVFMDGQLRLDRERTWRLFEKFCSEQLPDFIEKEGGIHKAVIGLAQGILDITNLQMAKAIEFMTVSKGQDPREFTLMVFGGAGGLHGCDLADALGISLVVVPRDPGLFCSLGVLLSDVVKDYSLSCIRPLDSFEGTEIDWIFSKLEREAQKDLEEEGIAQVRRFFSRFIDLRYKGQSFEISLPYGSEMTREFHRKHEERYGYCDWSRTIETVTFRLRAIGVLDKISFPRMPLSGSIPSPEAKLDTRMVFFQKKEWLTPFYLREKLKGGNKLKGPAVIVEYSATTVVNPSYEASVDSFGNLFISKIG</sequence>
<feature type="domain" description="Acetophenone carboxylase-like C-terminal" evidence="3">
    <location>
        <begin position="521"/>
        <end position="682"/>
    </location>
</feature>
<comment type="caution">
    <text evidence="4">The sequence shown here is derived from an EMBL/GenBank/DDBJ whole genome shotgun (WGS) entry which is preliminary data.</text>
</comment>
<dbReference type="InterPro" id="IPR002821">
    <property type="entry name" value="Hydantoinase_A"/>
</dbReference>
<evidence type="ECO:0000313" key="4">
    <source>
        <dbReference type="EMBL" id="TFE67004.1"/>
    </source>
</evidence>
<gene>
    <name evidence="4" type="ORF">A7Q10_01755</name>
</gene>
<dbReference type="InterPro" id="IPR008040">
    <property type="entry name" value="Hydant_A_N"/>
</dbReference>
<evidence type="ECO:0000313" key="5">
    <source>
        <dbReference type="Proteomes" id="UP000297713"/>
    </source>
</evidence>
<dbReference type="GO" id="GO:0017168">
    <property type="term" value="F:5-oxoprolinase (ATP-hydrolyzing) activity"/>
    <property type="evidence" value="ECO:0007669"/>
    <property type="project" value="TreeGrafter"/>
</dbReference>
<dbReference type="SUPFAM" id="SSF53067">
    <property type="entry name" value="Actin-like ATPase domain"/>
    <property type="match status" value="1"/>
</dbReference>
<proteinExistence type="predicted"/>
<dbReference type="GO" id="GO:0006749">
    <property type="term" value="P:glutathione metabolic process"/>
    <property type="evidence" value="ECO:0007669"/>
    <property type="project" value="TreeGrafter"/>
</dbReference>
<organism evidence="4 5">
    <name type="scientific">Methylacidiphilum caldifontis</name>
    <dbReference type="NCBI Taxonomy" id="2795386"/>
    <lineage>
        <taxon>Bacteria</taxon>
        <taxon>Pseudomonadati</taxon>
        <taxon>Verrucomicrobiota</taxon>
        <taxon>Methylacidiphilae</taxon>
        <taxon>Methylacidiphilales</taxon>
        <taxon>Methylacidiphilaceae</taxon>
        <taxon>Methylacidiphilum (ex Ratnadevi et al. 2023)</taxon>
    </lineage>
</organism>
<dbReference type="RefSeq" id="WP_134440706.1">
    <property type="nucleotide sequence ID" value="NZ_LXQC01000165.1"/>
</dbReference>
<dbReference type="Pfam" id="PF05378">
    <property type="entry name" value="Hydant_A_N"/>
    <property type="match status" value="1"/>
</dbReference>
<reference evidence="4 5" key="1">
    <citation type="submission" date="2016-05" db="EMBL/GenBank/DDBJ databases">
        <title>Diversity and Homogeneity among Thermoacidophilic Verrucomicrobia Methanotrophs Linked with Geographical Origin.</title>
        <authorList>
            <person name="Erikstad H.-A."/>
            <person name="Smestad N.B."/>
            <person name="Ceballos R.M."/>
            <person name="Birkeland N.-K."/>
        </authorList>
    </citation>
    <scope>NUCLEOTIDE SEQUENCE [LARGE SCALE GENOMIC DNA]</scope>
    <source>
        <strain evidence="4 5">Phi</strain>
    </source>
</reference>
<dbReference type="InterPro" id="IPR043129">
    <property type="entry name" value="ATPase_NBD"/>
</dbReference>
<dbReference type="PANTHER" id="PTHR11365:SF23">
    <property type="entry name" value="HYPOTHETICAL 5-OXOPROLINASE (EUROFUNG)-RELATED"/>
    <property type="match status" value="1"/>
</dbReference>
<evidence type="ECO:0000259" key="1">
    <source>
        <dbReference type="Pfam" id="PF01968"/>
    </source>
</evidence>
<name>A0A4Y8PBH7_9BACT</name>
<dbReference type="AlphaFoldDB" id="A0A4Y8PBH7"/>
<dbReference type="Proteomes" id="UP000297713">
    <property type="component" value="Unassembled WGS sequence"/>
</dbReference>
<protein>
    <submittedName>
        <fullName evidence="4">Methylhydantoinase</fullName>
    </submittedName>
</protein>
<evidence type="ECO:0000259" key="3">
    <source>
        <dbReference type="Pfam" id="PF19278"/>
    </source>
</evidence>
<feature type="domain" description="Hydantoinase A/oxoprolinase" evidence="1">
    <location>
        <begin position="197"/>
        <end position="506"/>
    </location>
</feature>
<dbReference type="GO" id="GO:0005829">
    <property type="term" value="C:cytosol"/>
    <property type="evidence" value="ECO:0007669"/>
    <property type="project" value="TreeGrafter"/>
</dbReference>
<keyword evidence="5" id="KW-1185">Reference proteome</keyword>